<evidence type="ECO:0008006" key="3">
    <source>
        <dbReference type="Google" id="ProtNLM"/>
    </source>
</evidence>
<gene>
    <name evidence="1" type="ORF">EJ03DRAFT_217761</name>
</gene>
<sequence>MDGQATDCALLALPLELRLRIYDFVYEDNAPWGLDFLDAKAALPSRSLHSTCRLLYTEAVDVQKKAQHEYCTSHGFRIDYDALAHLPILEKINRLHNSYDALACVGLTAFVIRVKLSIKEDPCNVDVPYCWKIDDEDGELILRVNIDGDSPHTGQDDLFGSLEAVGVDDRDTLLFLEAVRLGVAKAIDWEQAQELVEESLGFLTGTEIRGRWLRSVRGACMGAGM</sequence>
<keyword evidence="2" id="KW-1185">Reference proteome</keyword>
<evidence type="ECO:0000313" key="2">
    <source>
        <dbReference type="Proteomes" id="UP000799436"/>
    </source>
</evidence>
<proteinExistence type="predicted"/>
<accession>A0A6G1KXP7</accession>
<dbReference type="OrthoDB" id="10546322at2759"/>
<protein>
    <recommendedName>
        <fullName evidence="3">F-box domain-containing protein</fullName>
    </recommendedName>
</protein>
<dbReference type="Proteomes" id="UP000799436">
    <property type="component" value="Unassembled WGS sequence"/>
</dbReference>
<organism evidence="1 2">
    <name type="scientific">Teratosphaeria nubilosa</name>
    <dbReference type="NCBI Taxonomy" id="161662"/>
    <lineage>
        <taxon>Eukaryota</taxon>
        <taxon>Fungi</taxon>
        <taxon>Dikarya</taxon>
        <taxon>Ascomycota</taxon>
        <taxon>Pezizomycotina</taxon>
        <taxon>Dothideomycetes</taxon>
        <taxon>Dothideomycetidae</taxon>
        <taxon>Mycosphaerellales</taxon>
        <taxon>Teratosphaeriaceae</taxon>
        <taxon>Teratosphaeria</taxon>
    </lineage>
</organism>
<dbReference type="AlphaFoldDB" id="A0A6G1KXP7"/>
<name>A0A6G1KXP7_9PEZI</name>
<dbReference type="EMBL" id="ML995898">
    <property type="protein sequence ID" value="KAF2765190.1"/>
    <property type="molecule type" value="Genomic_DNA"/>
</dbReference>
<reference evidence="1" key="1">
    <citation type="journal article" date="2020" name="Stud. Mycol.">
        <title>101 Dothideomycetes genomes: a test case for predicting lifestyles and emergence of pathogens.</title>
        <authorList>
            <person name="Haridas S."/>
            <person name="Albert R."/>
            <person name="Binder M."/>
            <person name="Bloem J."/>
            <person name="Labutti K."/>
            <person name="Salamov A."/>
            <person name="Andreopoulos B."/>
            <person name="Baker S."/>
            <person name="Barry K."/>
            <person name="Bills G."/>
            <person name="Bluhm B."/>
            <person name="Cannon C."/>
            <person name="Castanera R."/>
            <person name="Culley D."/>
            <person name="Daum C."/>
            <person name="Ezra D."/>
            <person name="Gonzalez J."/>
            <person name="Henrissat B."/>
            <person name="Kuo A."/>
            <person name="Liang C."/>
            <person name="Lipzen A."/>
            <person name="Lutzoni F."/>
            <person name="Magnuson J."/>
            <person name="Mondo S."/>
            <person name="Nolan M."/>
            <person name="Ohm R."/>
            <person name="Pangilinan J."/>
            <person name="Park H.-J."/>
            <person name="Ramirez L."/>
            <person name="Alfaro M."/>
            <person name="Sun H."/>
            <person name="Tritt A."/>
            <person name="Yoshinaga Y."/>
            <person name="Zwiers L.-H."/>
            <person name="Turgeon B."/>
            <person name="Goodwin S."/>
            <person name="Spatafora J."/>
            <person name="Crous P."/>
            <person name="Grigoriev I."/>
        </authorList>
    </citation>
    <scope>NUCLEOTIDE SEQUENCE</scope>
    <source>
        <strain evidence="1">CBS 116005</strain>
    </source>
</reference>
<evidence type="ECO:0000313" key="1">
    <source>
        <dbReference type="EMBL" id="KAF2765190.1"/>
    </source>
</evidence>